<dbReference type="RefSeq" id="WP_034933243.1">
    <property type="nucleotide sequence ID" value="NZ_JFHN01000013.1"/>
</dbReference>
<keyword evidence="1" id="KW-0812">Transmembrane</keyword>
<accession>A0A014MGS1</accession>
<protein>
    <recommendedName>
        <fullName evidence="4">SMODS and SLOG-associating 2TM effector domain-containing protein</fullName>
    </recommendedName>
</protein>
<name>A0A014MGS1_9GAMM</name>
<organism evidence="2 3">
    <name type="scientific">Erwinia mallotivora</name>
    <dbReference type="NCBI Taxonomy" id="69222"/>
    <lineage>
        <taxon>Bacteria</taxon>
        <taxon>Pseudomonadati</taxon>
        <taxon>Pseudomonadota</taxon>
        <taxon>Gammaproteobacteria</taxon>
        <taxon>Enterobacterales</taxon>
        <taxon>Erwiniaceae</taxon>
        <taxon>Erwinia</taxon>
    </lineage>
</organism>
<evidence type="ECO:0008006" key="4">
    <source>
        <dbReference type="Google" id="ProtNLM"/>
    </source>
</evidence>
<comment type="caution">
    <text evidence="2">The sequence shown here is derived from an EMBL/GenBank/DDBJ whole genome shotgun (WGS) entry which is preliminary data.</text>
</comment>
<evidence type="ECO:0000313" key="2">
    <source>
        <dbReference type="EMBL" id="EXU77299.1"/>
    </source>
</evidence>
<keyword evidence="1" id="KW-1133">Transmembrane helix</keyword>
<dbReference type="AlphaFoldDB" id="A0A014MGS1"/>
<gene>
    <name evidence="2" type="ORF">BG55_00910</name>
</gene>
<dbReference type="EMBL" id="JFHN01000013">
    <property type="protein sequence ID" value="EXU77299.1"/>
    <property type="molecule type" value="Genomic_DNA"/>
</dbReference>
<dbReference type="PATRIC" id="fig|69222.5.peg.201"/>
<sequence length="189" mass="21104">MISKANDALGNASTIKLGGHFKDQYEKSKKGAIIWALIGGAFLLGAIIECLLAVFLTDSLPNINDGNLHYLISRLLIAPLFLIGTWFCANQYVKQKNIIEDYAYKKVLSLSLLSIKDEIEKTGADNTTEFIRAVQNEIMKSPLESLNKKHYNNEVKMLKGIHVHAMNSMISKLDGKNKKKHKNKDADAK</sequence>
<feature type="transmembrane region" description="Helical" evidence="1">
    <location>
        <begin position="68"/>
        <end position="89"/>
    </location>
</feature>
<proteinExistence type="predicted"/>
<keyword evidence="3" id="KW-1185">Reference proteome</keyword>
<reference evidence="2 3" key="1">
    <citation type="submission" date="2014-02" db="EMBL/GenBank/DDBJ databases">
        <title>Draft genome of Erwinia mallotivora strain BT-MARDI, a papaya dieback pathogen.</title>
        <authorList>
            <person name="Redzuan R."/>
            <person name="Abu Bakar N."/>
            <person name="Badrun R."/>
            <person name="Mohd Raih M.F."/>
            <person name="Rozano L."/>
            <person name="Mat Amin N."/>
        </authorList>
    </citation>
    <scope>NUCLEOTIDE SEQUENCE [LARGE SCALE GENOMIC DNA]</scope>
    <source>
        <strain evidence="2 3">BT-MARDI</strain>
    </source>
</reference>
<evidence type="ECO:0000256" key="1">
    <source>
        <dbReference type="SAM" id="Phobius"/>
    </source>
</evidence>
<feature type="transmembrane region" description="Helical" evidence="1">
    <location>
        <begin position="32"/>
        <end position="56"/>
    </location>
</feature>
<dbReference type="Proteomes" id="UP000019918">
    <property type="component" value="Unassembled WGS sequence"/>
</dbReference>
<keyword evidence="1" id="KW-0472">Membrane</keyword>
<evidence type="ECO:0000313" key="3">
    <source>
        <dbReference type="Proteomes" id="UP000019918"/>
    </source>
</evidence>
<dbReference type="OrthoDB" id="7064285at2"/>